<comment type="caution">
    <text evidence="2">The sequence shown here is derived from an EMBL/GenBank/DDBJ whole genome shotgun (WGS) entry which is preliminary data.</text>
</comment>
<protein>
    <submittedName>
        <fullName evidence="2">Acyl-CoA reductase</fullName>
    </submittedName>
</protein>
<dbReference type="InterPro" id="IPR008670">
    <property type="entry name" value="CoA_reduct_LuxC"/>
</dbReference>
<evidence type="ECO:0000313" key="2">
    <source>
        <dbReference type="EMBL" id="PQA59890.1"/>
    </source>
</evidence>
<sequence>MQLSDRIQAFVQLGNWLSSESGKQEQQEWAEIAYRKNGWFIPELVVKSLQELAQHFLTLDHLTAWADRYPALAQERTPRKIGLILAGNIPAVGFHDILCVLIAGHHAYVKPSSQDEILIRALLKKLVEFEPRLANYLTYTELMKEIDAIIATGSDNSARHFHYYFAHKPHLIRKNRTSVAVLSGNETSEELLGLGRDILTYYGLGCRNVSKVYVPNEYDFTPFFEAIASLETVSNNHKYVHNYDYNRSIYLVNRVPFLDNGFLSVTASDTLVSPISVLFYERYGTVAEVEAKLAEQSEKIQCVVGTTIPASIPFGQTQSPALWDYADGVDTLQFLIELS</sequence>
<dbReference type="GO" id="GO:0003995">
    <property type="term" value="F:acyl-CoA dehydrogenase activity"/>
    <property type="evidence" value="ECO:0007669"/>
    <property type="project" value="InterPro"/>
</dbReference>
<dbReference type="EMBL" id="PTRA01000001">
    <property type="protein sequence ID" value="PQA59890.1"/>
    <property type="molecule type" value="Genomic_DNA"/>
</dbReference>
<dbReference type="InterPro" id="IPR016161">
    <property type="entry name" value="Ald_DH/histidinol_DH"/>
</dbReference>
<organism evidence="2 3">
    <name type="scientific">Siphonobacter curvatus</name>
    <dbReference type="NCBI Taxonomy" id="2094562"/>
    <lineage>
        <taxon>Bacteria</taxon>
        <taxon>Pseudomonadati</taxon>
        <taxon>Bacteroidota</taxon>
        <taxon>Cytophagia</taxon>
        <taxon>Cytophagales</taxon>
        <taxon>Cytophagaceae</taxon>
        <taxon>Siphonobacter</taxon>
    </lineage>
</organism>
<dbReference type="RefSeq" id="WP_104711724.1">
    <property type="nucleotide sequence ID" value="NZ_PTRA01000001.1"/>
</dbReference>
<dbReference type="Proteomes" id="UP000239590">
    <property type="component" value="Unassembled WGS sequence"/>
</dbReference>
<reference evidence="3" key="1">
    <citation type="submission" date="2018-02" db="EMBL/GenBank/DDBJ databases">
        <title>Genome sequencing of Solimonas sp. HR-BB.</title>
        <authorList>
            <person name="Lee Y."/>
            <person name="Jeon C.O."/>
        </authorList>
    </citation>
    <scope>NUCLEOTIDE SEQUENCE [LARGE SCALE GENOMIC DNA]</scope>
    <source>
        <strain evidence="3">HR-U</strain>
    </source>
</reference>
<dbReference type="AlphaFoldDB" id="A0A2S7IQL8"/>
<dbReference type="SUPFAM" id="SSF53720">
    <property type="entry name" value="ALDH-like"/>
    <property type="match status" value="1"/>
</dbReference>
<keyword evidence="3" id="KW-1185">Reference proteome</keyword>
<dbReference type="Pfam" id="PF05893">
    <property type="entry name" value="LuxC"/>
    <property type="match status" value="1"/>
</dbReference>
<proteinExistence type="predicted"/>
<dbReference type="GO" id="GO:0008218">
    <property type="term" value="P:bioluminescence"/>
    <property type="evidence" value="ECO:0007669"/>
    <property type="project" value="InterPro"/>
</dbReference>
<dbReference type="OrthoDB" id="1522941at2"/>
<accession>A0A2S7IQL8</accession>
<evidence type="ECO:0000313" key="3">
    <source>
        <dbReference type="Proteomes" id="UP000239590"/>
    </source>
</evidence>
<keyword evidence="1" id="KW-0521">NADP</keyword>
<evidence type="ECO:0000256" key="1">
    <source>
        <dbReference type="ARBA" id="ARBA00022857"/>
    </source>
</evidence>
<name>A0A2S7IQL8_9BACT</name>
<gene>
    <name evidence="2" type="ORF">C5O19_09780</name>
</gene>